<dbReference type="PROSITE" id="PS00974">
    <property type="entry name" value="MANNITOL_DHGENASE"/>
    <property type="match status" value="1"/>
</dbReference>
<dbReference type="SUPFAM" id="SSF51735">
    <property type="entry name" value="NAD(P)-binding Rossmann-fold domains"/>
    <property type="match status" value="1"/>
</dbReference>
<protein>
    <recommendedName>
        <fullName evidence="3 7">Mannitol-1-phosphate 5-dehydrogenase</fullName>
        <ecNumber evidence="2 7">1.1.1.17</ecNumber>
    </recommendedName>
</protein>
<dbReference type="PANTHER" id="PTHR30524">
    <property type="entry name" value="MANNITOL-1-PHOSPHATE 5-DEHYDROGENASE"/>
    <property type="match status" value="1"/>
</dbReference>
<gene>
    <name evidence="7" type="primary">mtlD</name>
    <name evidence="10" type="ORF">EYB31_10385</name>
</gene>
<proteinExistence type="inferred from homology"/>
<evidence type="ECO:0000256" key="7">
    <source>
        <dbReference type="HAMAP-Rule" id="MF_00196"/>
    </source>
</evidence>
<dbReference type="SUPFAM" id="SSF48179">
    <property type="entry name" value="6-phosphogluconate dehydrogenase C-terminal domain-like"/>
    <property type="match status" value="1"/>
</dbReference>
<dbReference type="InterPro" id="IPR013131">
    <property type="entry name" value="Mannitol_DH_N"/>
</dbReference>
<sequence>MRAVHFGAGNIGRGFIGLLLSRSGYQICFVDVNDNVVSLLRQRGRYNVSLAIETHDILEVSGVSAVSGHDTEQIISMIEKADLVTTAVGVSLLEQIADVLAQGIAAKGRSAPGPLQVIACENAINASSRLKRHVYERLSEEERMQADQFVYFADTAVDRIVPIQHHADPLEVTVEPFYEWVIDRSGKPPGIAEIKGADYVDHLDRYIERKLFTVNTGHCSAAYFGYLSGYATIHEAMADPLIAAQVRQVLNETGALLVKKYGLSRAEHEHYIEKIMKRFHNPYLSDGIMRVSRSPLRKLSPEDRLVRPALQAFDLGIKPHHLAKAMAAALMFDDQHDAEAIELQKLIQSKGIREAVAQITGIAVGHPVHSLIIRHYEAMTKSV</sequence>
<evidence type="ECO:0000313" key="10">
    <source>
        <dbReference type="EMBL" id="TBL79981.1"/>
    </source>
</evidence>
<dbReference type="EC" id="1.1.1.17" evidence="2 7"/>
<reference evidence="10 11" key="1">
    <citation type="submission" date="2019-02" db="EMBL/GenBank/DDBJ databases">
        <title>Paenibacillus sp. nov., isolated from surface-sterilized tissue of Thalictrum simplex L.</title>
        <authorList>
            <person name="Tuo L."/>
        </authorList>
    </citation>
    <scope>NUCLEOTIDE SEQUENCE [LARGE SCALE GENOMIC DNA]</scope>
    <source>
        <strain evidence="10 11">N2SHLJ1</strain>
    </source>
</reference>
<dbReference type="Pfam" id="PF08125">
    <property type="entry name" value="Mannitol_dh_C"/>
    <property type="match status" value="1"/>
</dbReference>
<evidence type="ECO:0000256" key="6">
    <source>
        <dbReference type="ARBA" id="ARBA00048615"/>
    </source>
</evidence>
<dbReference type="NCBIfam" id="NF002646">
    <property type="entry name" value="PRK02318.1-2"/>
    <property type="match status" value="1"/>
</dbReference>
<dbReference type="AlphaFoldDB" id="A0A4Q9DXL3"/>
<dbReference type="HAMAP" id="MF_00196">
    <property type="entry name" value="Mannitol_dehydrog"/>
    <property type="match status" value="1"/>
</dbReference>
<dbReference type="PRINTS" id="PR00084">
    <property type="entry name" value="MTLDHDRGNASE"/>
</dbReference>
<dbReference type="InterPro" id="IPR008927">
    <property type="entry name" value="6-PGluconate_DH-like_C_sf"/>
</dbReference>
<dbReference type="PANTHER" id="PTHR30524:SF0">
    <property type="entry name" value="ALTRONATE OXIDOREDUCTASE-RELATED"/>
    <property type="match status" value="1"/>
</dbReference>
<evidence type="ECO:0000313" key="11">
    <source>
        <dbReference type="Proteomes" id="UP000293142"/>
    </source>
</evidence>
<dbReference type="GO" id="GO:0008926">
    <property type="term" value="F:mannitol-1-phosphate 5-dehydrogenase activity"/>
    <property type="evidence" value="ECO:0007669"/>
    <property type="project" value="UniProtKB-UniRule"/>
</dbReference>
<dbReference type="GO" id="GO:0019592">
    <property type="term" value="P:mannitol catabolic process"/>
    <property type="evidence" value="ECO:0007669"/>
    <property type="project" value="TreeGrafter"/>
</dbReference>
<feature type="domain" description="Mannitol dehydrogenase C-terminal" evidence="9">
    <location>
        <begin position="202"/>
        <end position="360"/>
    </location>
</feature>
<dbReference type="OrthoDB" id="271711at2"/>
<evidence type="ECO:0000259" key="8">
    <source>
        <dbReference type="Pfam" id="PF01232"/>
    </source>
</evidence>
<dbReference type="InterPro" id="IPR036291">
    <property type="entry name" value="NAD(P)-bd_dom_sf"/>
</dbReference>
<dbReference type="NCBIfam" id="NF002647">
    <property type="entry name" value="PRK02318.1-3"/>
    <property type="match status" value="1"/>
</dbReference>
<evidence type="ECO:0000256" key="3">
    <source>
        <dbReference type="ARBA" id="ARBA00016219"/>
    </source>
</evidence>
<dbReference type="RefSeq" id="WP_131013227.1">
    <property type="nucleotide sequence ID" value="NZ_SIRE01000006.1"/>
</dbReference>
<accession>A0A4Q9DXL3</accession>
<organism evidence="10 11">
    <name type="scientific">Paenibacillus thalictri</name>
    <dbReference type="NCBI Taxonomy" id="2527873"/>
    <lineage>
        <taxon>Bacteria</taxon>
        <taxon>Bacillati</taxon>
        <taxon>Bacillota</taxon>
        <taxon>Bacilli</taxon>
        <taxon>Bacillales</taxon>
        <taxon>Paenibacillaceae</taxon>
        <taxon>Paenibacillus</taxon>
    </lineage>
</organism>
<comment type="similarity">
    <text evidence="1 7">Belongs to the mannitol dehydrogenase family.</text>
</comment>
<dbReference type="InterPro" id="IPR013118">
    <property type="entry name" value="Mannitol_DH_C"/>
</dbReference>
<dbReference type="InterPro" id="IPR013328">
    <property type="entry name" value="6PGD_dom2"/>
</dbReference>
<feature type="binding site" evidence="7">
    <location>
        <begin position="3"/>
        <end position="14"/>
    </location>
    <ligand>
        <name>NAD(+)</name>
        <dbReference type="ChEBI" id="CHEBI:57540"/>
    </ligand>
</feature>
<evidence type="ECO:0000259" key="9">
    <source>
        <dbReference type="Pfam" id="PF08125"/>
    </source>
</evidence>
<dbReference type="Gene3D" id="3.40.50.720">
    <property type="entry name" value="NAD(P)-binding Rossmann-like Domain"/>
    <property type="match status" value="1"/>
</dbReference>
<dbReference type="GO" id="GO:0005829">
    <property type="term" value="C:cytosol"/>
    <property type="evidence" value="ECO:0007669"/>
    <property type="project" value="TreeGrafter"/>
</dbReference>
<name>A0A4Q9DXL3_9BACL</name>
<evidence type="ECO:0000256" key="2">
    <source>
        <dbReference type="ARBA" id="ARBA00012939"/>
    </source>
</evidence>
<dbReference type="InterPro" id="IPR023028">
    <property type="entry name" value="Mannitol_1_phos_5_DH"/>
</dbReference>
<feature type="domain" description="Mannitol dehydrogenase N-terminal" evidence="8">
    <location>
        <begin position="1"/>
        <end position="185"/>
    </location>
</feature>
<keyword evidence="5 7" id="KW-0520">NAD</keyword>
<keyword evidence="4 7" id="KW-0560">Oxidoreductase</keyword>
<evidence type="ECO:0000256" key="1">
    <source>
        <dbReference type="ARBA" id="ARBA00006541"/>
    </source>
</evidence>
<keyword evidence="11" id="KW-1185">Reference proteome</keyword>
<dbReference type="InterPro" id="IPR000669">
    <property type="entry name" value="Mannitol_DH"/>
</dbReference>
<dbReference type="Proteomes" id="UP000293142">
    <property type="component" value="Unassembled WGS sequence"/>
</dbReference>
<comment type="caution">
    <text evidence="10">The sequence shown here is derived from an EMBL/GenBank/DDBJ whole genome shotgun (WGS) entry which is preliminary data.</text>
</comment>
<evidence type="ECO:0000256" key="4">
    <source>
        <dbReference type="ARBA" id="ARBA00023002"/>
    </source>
</evidence>
<dbReference type="Gene3D" id="1.10.1040.10">
    <property type="entry name" value="N-(1-d-carboxylethyl)-l-norvaline Dehydrogenase, domain 2"/>
    <property type="match status" value="1"/>
</dbReference>
<dbReference type="EMBL" id="SIRE01000006">
    <property type="protein sequence ID" value="TBL79981.1"/>
    <property type="molecule type" value="Genomic_DNA"/>
</dbReference>
<dbReference type="Pfam" id="PF01232">
    <property type="entry name" value="Mannitol_dh"/>
    <property type="match status" value="1"/>
</dbReference>
<comment type="catalytic activity">
    <reaction evidence="6 7">
        <text>D-mannitol 1-phosphate + NAD(+) = beta-D-fructose 6-phosphate + NADH + H(+)</text>
        <dbReference type="Rhea" id="RHEA:19661"/>
        <dbReference type="ChEBI" id="CHEBI:15378"/>
        <dbReference type="ChEBI" id="CHEBI:57540"/>
        <dbReference type="ChEBI" id="CHEBI:57634"/>
        <dbReference type="ChEBI" id="CHEBI:57945"/>
        <dbReference type="ChEBI" id="CHEBI:61381"/>
        <dbReference type="EC" id="1.1.1.17"/>
    </reaction>
</comment>
<evidence type="ECO:0000256" key="5">
    <source>
        <dbReference type="ARBA" id="ARBA00023027"/>
    </source>
</evidence>
<dbReference type="NCBIfam" id="NF002649">
    <property type="entry name" value="PRK02318.2-1"/>
    <property type="match status" value="1"/>
</dbReference>
<dbReference type="InterPro" id="IPR023027">
    <property type="entry name" value="Mannitol_DH_CS"/>
</dbReference>
<dbReference type="NCBIfam" id="NF002652">
    <property type="entry name" value="PRK02318.2-5"/>
    <property type="match status" value="1"/>
</dbReference>